<dbReference type="Proteomes" id="UP000315648">
    <property type="component" value="Unassembled WGS sequence"/>
</dbReference>
<protein>
    <submittedName>
        <fullName evidence="7">BamA/TamA family outer membrane protein</fullName>
    </submittedName>
</protein>
<comment type="subcellular location">
    <subcellularLocation>
        <location evidence="1">Membrane</location>
    </subcellularLocation>
</comment>
<gene>
    <name evidence="7" type="ORF">FPL22_03965</name>
</gene>
<dbReference type="PROSITE" id="PS51779">
    <property type="entry name" value="POTRA"/>
    <property type="match status" value="1"/>
</dbReference>
<dbReference type="Pfam" id="PF07244">
    <property type="entry name" value="POTRA"/>
    <property type="match status" value="2"/>
</dbReference>
<evidence type="ECO:0000256" key="1">
    <source>
        <dbReference type="ARBA" id="ARBA00004370"/>
    </source>
</evidence>
<feature type="chain" id="PRO_5022175932" evidence="5">
    <location>
        <begin position="25"/>
        <end position="703"/>
    </location>
</feature>
<name>A0A556QP99_9BACT</name>
<evidence type="ECO:0000313" key="8">
    <source>
        <dbReference type="Proteomes" id="UP000315648"/>
    </source>
</evidence>
<dbReference type="GO" id="GO:0019867">
    <property type="term" value="C:outer membrane"/>
    <property type="evidence" value="ECO:0007669"/>
    <property type="project" value="InterPro"/>
</dbReference>
<dbReference type="InterPro" id="IPR000184">
    <property type="entry name" value="Bac_surfAg_D15"/>
</dbReference>
<keyword evidence="4" id="KW-0472">Membrane</keyword>
<evidence type="ECO:0000256" key="3">
    <source>
        <dbReference type="ARBA" id="ARBA00022692"/>
    </source>
</evidence>
<evidence type="ECO:0000256" key="5">
    <source>
        <dbReference type="SAM" id="SignalP"/>
    </source>
</evidence>
<dbReference type="PANTHER" id="PTHR12815">
    <property type="entry name" value="SORTING AND ASSEMBLY MACHINERY SAMM50 PROTEIN FAMILY MEMBER"/>
    <property type="match status" value="1"/>
</dbReference>
<dbReference type="InterPro" id="IPR010827">
    <property type="entry name" value="BamA/TamA_POTRA"/>
</dbReference>
<proteinExistence type="predicted"/>
<dbReference type="Gene3D" id="2.40.160.50">
    <property type="entry name" value="membrane protein fhac: a member of the omp85/tpsb transporter family"/>
    <property type="match status" value="1"/>
</dbReference>
<dbReference type="AlphaFoldDB" id="A0A556QP99"/>
<dbReference type="OrthoDB" id="9814535at2"/>
<dbReference type="RefSeq" id="WP_144228806.1">
    <property type="nucleotide sequence ID" value="NZ_CBCRVV010000024.1"/>
</dbReference>
<comment type="caution">
    <text evidence="7">The sequence shown here is derived from an EMBL/GenBank/DDBJ whole genome shotgun (WGS) entry which is preliminary data.</text>
</comment>
<keyword evidence="5" id="KW-0732">Signal</keyword>
<evidence type="ECO:0000313" key="7">
    <source>
        <dbReference type="EMBL" id="TSJ78465.1"/>
    </source>
</evidence>
<dbReference type="InterPro" id="IPR034746">
    <property type="entry name" value="POTRA"/>
</dbReference>
<dbReference type="InterPro" id="IPR039910">
    <property type="entry name" value="D15-like"/>
</dbReference>
<feature type="domain" description="POTRA" evidence="6">
    <location>
        <begin position="304"/>
        <end position="376"/>
    </location>
</feature>
<evidence type="ECO:0000259" key="6">
    <source>
        <dbReference type="PROSITE" id="PS51779"/>
    </source>
</evidence>
<evidence type="ECO:0000256" key="4">
    <source>
        <dbReference type="ARBA" id="ARBA00023136"/>
    </source>
</evidence>
<keyword evidence="2" id="KW-1134">Transmembrane beta strand</keyword>
<keyword evidence="8" id="KW-1185">Reference proteome</keyword>
<dbReference type="EMBL" id="VMBG01000001">
    <property type="protein sequence ID" value="TSJ78465.1"/>
    <property type="molecule type" value="Genomic_DNA"/>
</dbReference>
<dbReference type="Gene3D" id="3.10.20.310">
    <property type="entry name" value="membrane protein fhac"/>
    <property type="match status" value="2"/>
</dbReference>
<dbReference type="Pfam" id="PF01103">
    <property type="entry name" value="Omp85"/>
    <property type="match status" value="1"/>
</dbReference>
<feature type="signal peptide" evidence="5">
    <location>
        <begin position="1"/>
        <end position="24"/>
    </location>
</feature>
<keyword evidence="3" id="KW-0812">Transmembrane</keyword>
<dbReference type="PANTHER" id="PTHR12815:SF18">
    <property type="entry name" value="SORTING AND ASSEMBLY MACHINERY COMPONENT 50 HOMOLOG"/>
    <property type="match status" value="1"/>
</dbReference>
<accession>A0A556QP99</accession>
<reference evidence="7 8" key="1">
    <citation type="submission" date="2019-07" db="EMBL/GenBank/DDBJ databases">
        <title>Description of 53C-WASEF.</title>
        <authorList>
            <person name="Pitt A."/>
            <person name="Hahn M.W."/>
        </authorList>
    </citation>
    <scope>NUCLEOTIDE SEQUENCE [LARGE SCALE GENOMIC DNA]</scope>
    <source>
        <strain evidence="7 8">53C-WASEF</strain>
    </source>
</reference>
<sequence>MPRNNRTPLIAACVLLLLPTGVVAAAEKKPDPAKLSVSGLGFFGNREQRLALERMLGEERGPVIGPTTVEDAAFMIVSALAGEGYLKPVVTVNATTTDGQRRVFTFDASLVTLLPRELEVTAVRFEVDEGVRSVVHDVTITGVTALKPVVARGFFRPNEVPLVGTEARAYSPARLRRSTDALAETLRQSGYADATVKAVVTRNDERTGRVDVAVTVVEGPRWMVTAAQLEGAEDTGVTLAPTVLRLNQPWSRNWQQDTSEQVRRTFYREGYADMLVDVIPTVAEPYDGRREVSVAVRVSPGPSVKLAHVRFEGNKHTRESILRRRVRAREGEPLDPLALERSRFRLARLGSFETVDLHYDPATGTQRDAVFTVREMPRWDASLLAGYGSYEQLRGGVELQQTNLLGRAHQSRLVLVQSVKSTRGEYTYTVPELFGESIDGTARVFGLRREEESFDREEYGGTVGVRRRIPWLKAEGSLGYTYQSLSNQDNELTTSAVDADNVKVASIDVGLTKDRRDNPLRPRRGYRWFAQAEFASETLGGEVDYQLFEAGAAYHTAWGRSRWIHLGLTHGAITQWGAPDGQLIPVNKRFYPGGDSSIRGFQKDEAAPRGPDGRFIGAETYTLFNLEIEQAITKTWSVVVFGDALGEAATLGDYPWDEQLYSVGLGIRYQTIVGPVRLEYGRNVNPRPGDPSGTLHFSVGFPF</sequence>
<evidence type="ECO:0000256" key="2">
    <source>
        <dbReference type="ARBA" id="ARBA00022452"/>
    </source>
</evidence>
<organism evidence="7 8">
    <name type="scientific">Rariglobus hedericola</name>
    <dbReference type="NCBI Taxonomy" id="2597822"/>
    <lineage>
        <taxon>Bacteria</taxon>
        <taxon>Pseudomonadati</taxon>
        <taxon>Verrucomicrobiota</taxon>
        <taxon>Opitutia</taxon>
        <taxon>Opitutales</taxon>
        <taxon>Opitutaceae</taxon>
        <taxon>Rariglobus</taxon>
    </lineage>
</organism>